<protein>
    <submittedName>
        <fullName evidence="1">Uncharacterized protein</fullName>
    </submittedName>
</protein>
<evidence type="ECO:0000313" key="1">
    <source>
        <dbReference type="EMBL" id="PTQ46288.1"/>
    </source>
</evidence>
<reference evidence="2" key="1">
    <citation type="journal article" date="2017" name="Cell">
        <title>Insights into land plant evolution garnered from the Marchantia polymorpha genome.</title>
        <authorList>
            <person name="Bowman J.L."/>
            <person name="Kohchi T."/>
            <person name="Yamato K.T."/>
            <person name="Jenkins J."/>
            <person name="Shu S."/>
            <person name="Ishizaki K."/>
            <person name="Yamaoka S."/>
            <person name="Nishihama R."/>
            <person name="Nakamura Y."/>
            <person name="Berger F."/>
            <person name="Adam C."/>
            <person name="Aki S.S."/>
            <person name="Althoff F."/>
            <person name="Araki T."/>
            <person name="Arteaga-Vazquez M.A."/>
            <person name="Balasubrmanian S."/>
            <person name="Barry K."/>
            <person name="Bauer D."/>
            <person name="Boehm C.R."/>
            <person name="Briginshaw L."/>
            <person name="Caballero-Perez J."/>
            <person name="Catarino B."/>
            <person name="Chen F."/>
            <person name="Chiyoda S."/>
            <person name="Chovatia M."/>
            <person name="Davies K.M."/>
            <person name="Delmans M."/>
            <person name="Demura T."/>
            <person name="Dierschke T."/>
            <person name="Dolan L."/>
            <person name="Dorantes-Acosta A.E."/>
            <person name="Eklund D.M."/>
            <person name="Florent S.N."/>
            <person name="Flores-Sandoval E."/>
            <person name="Fujiyama A."/>
            <person name="Fukuzawa H."/>
            <person name="Galik B."/>
            <person name="Grimanelli D."/>
            <person name="Grimwood J."/>
            <person name="Grossniklaus U."/>
            <person name="Hamada T."/>
            <person name="Haseloff J."/>
            <person name="Hetherington A.J."/>
            <person name="Higo A."/>
            <person name="Hirakawa Y."/>
            <person name="Hundley H.N."/>
            <person name="Ikeda Y."/>
            <person name="Inoue K."/>
            <person name="Inoue S.I."/>
            <person name="Ishida S."/>
            <person name="Jia Q."/>
            <person name="Kakita M."/>
            <person name="Kanazawa T."/>
            <person name="Kawai Y."/>
            <person name="Kawashima T."/>
            <person name="Kennedy M."/>
            <person name="Kinose K."/>
            <person name="Kinoshita T."/>
            <person name="Kohara Y."/>
            <person name="Koide E."/>
            <person name="Komatsu K."/>
            <person name="Kopischke S."/>
            <person name="Kubo M."/>
            <person name="Kyozuka J."/>
            <person name="Lagercrantz U."/>
            <person name="Lin S.S."/>
            <person name="Lindquist E."/>
            <person name="Lipzen A.M."/>
            <person name="Lu C.W."/>
            <person name="De Luna E."/>
            <person name="Martienssen R.A."/>
            <person name="Minamino N."/>
            <person name="Mizutani M."/>
            <person name="Mizutani M."/>
            <person name="Mochizuki N."/>
            <person name="Monte I."/>
            <person name="Mosher R."/>
            <person name="Nagasaki H."/>
            <person name="Nakagami H."/>
            <person name="Naramoto S."/>
            <person name="Nishitani K."/>
            <person name="Ohtani M."/>
            <person name="Okamoto T."/>
            <person name="Okumura M."/>
            <person name="Phillips J."/>
            <person name="Pollak B."/>
            <person name="Reinders A."/>
            <person name="Rovekamp M."/>
            <person name="Sano R."/>
            <person name="Sawa S."/>
            <person name="Schmid M.W."/>
            <person name="Shirakawa M."/>
            <person name="Solano R."/>
            <person name="Spunde A."/>
            <person name="Suetsugu N."/>
            <person name="Sugano S."/>
            <person name="Sugiyama A."/>
            <person name="Sun R."/>
            <person name="Suzuki Y."/>
            <person name="Takenaka M."/>
            <person name="Takezawa D."/>
            <person name="Tomogane H."/>
            <person name="Tsuzuki M."/>
            <person name="Ueda T."/>
            <person name="Umeda M."/>
            <person name="Ward J.M."/>
            <person name="Watanabe Y."/>
            <person name="Yazaki K."/>
            <person name="Yokoyama R."/>
            <person name="Yoshitake Y."/>
            <person name="Yotsui I."/>
            <person name="Zachgo S."/>
            <person name="Schmutz J."/>
        </authorList>
    </citation>
    <scope>NUCLEOTIDE SEQUENCE [LARGE SCALE GENOMIC DNA]</scope>
    <source>
        <strain evidence="2">Tak-1</strain>
    </source>
</reference>
<gene>
    <name evidence="1" type="ORF">MARPO_0012s0207</name>
</gene>
<accession>A0A2R6XJJ6</accession>
<evidence type="ECO:0000313" key="2">
    <source>
        <dbReference type="Proteomes" id="UP000244005"/>
    </source>
</evidence>
<proteinExistence type="predicted"/>
<sequence length="84" mass="9449">MACIPVSFESISSFFACLLAATPEDSPVDIRTMPSAFSRPRLHRTWPRGFEECLTVSRTRGLVLFLSDSHIEQSSVAQLRRSFT</sequence>
<name>A0A2R6XJJ6_MARPO</name>
<dbReference type="Proteomes" id="UP000244005">
    <property type="component" value="Unassembled WGS sequence"/>
</dbReference>
<keyword evidence="2" id="KW-1185">Reference proteome</keyword>
<organism evidence="1 2">
    <name type="scientific">Marchantia polymorpha</name>
    <name type="common">Common liverwort</name>
    <name type="synonym">Marchantia aquatica</name>
    <dbReference type="NCBI Taxonomy" id="3197"/>
    <lineage>
        <taxon>Eukaryota</taxon>
        <taxon>Viridiplantae</taxon>
        <taxon>Streptophyta</taxon>
        <taxon>Embryophyta</taxon>
        <taxon>Marchantiophyta</taxon>
        <taxon>Marchantiopsida</taxon>
        <taxon>Marchantiidae</taxon>
        <taxon>Marchantiales</taxon>
        <taxon>Marchantiaceae</taxon>
        <taxon>Marchantia</taxon>
    </lineage>
</organism>
<dbReference type="EMBL" id="KZ772684">
    <property type="protein sequence ID" value="PTQ46288.1"/>
    <property type="molecule type" value="Genomic_DNA"/>
</dbReference>
<dbReference type="AlphaFoldDB" id="A0A2R6XJJ6"/>